<feature type="region of interest" description="Disordered" evidence="1">
    <location>
        <begin position="637"/>
        <end position="669"/>
    </location>
</feature>
<dbReference type="EMBL" id="JACSPO010000001">
    <property type="protein sequence ID" value="MBD8061356.1"/>
    <property type="molecule type" value="Genomic_DNA"/>
</dbReference>
<evidence type="ECO:0000313" key="3">
    <source>
        <dbReference type="EMBL" id="MBD8061356.1"/>
    </source>
</evidence>
<dbReference type="InterPro" id="IPR003615">
    <property type="entry name" value="HNH_nuc"/>
</dbReference>
<dbReference type="RefSeq" id="WP_251838476.1">
    <property type="nucleotide sequence ID" value="NZ_JACSPO010000001.1"/>
</dbReference>
<sequence>MTLSEREDVDPDGDAPEAEARVADLLSGLAPGSPLRSADLLPPTEHDPLVHAEFASFRLPKYADAEPADWARQMVAELVPVPQALGDYLEHLPPGPRLAQLLDVIETADGVDDYSLVEVVAAYRRMESWAAARTARAAAALSRRPALNPTWPGKVAGRDRGECVVGEELAMRLRTSRQSAMRIVSNGRGFEGLFHLTGEALEDGQIDWPRAQAIVRALEDLPSDVAMAAQWEVIDKAPGRTLRQVQNDLSRAVIAVDPDHADERHRRARQRRCVSRPQPLPDGMARVSATVPAADAIAFDLALDSAARSAKHRGDKRTLDQLRADAFALMAHTALACGHVGPDALLRVCGCGVIAEPPDGSVPSVPPPDAPPPDVPGAALRPGAPPHEPDTPAPARLAKSPTTSCPPYPGHRLPGGLLPTIRLGTLGGSRVDVRLTVPLGAYLPAPGEQSPLERITEPVAELEGYGPVPPVIARALAAGGVWRRLVTDPATEQVIDVGRTRYQPPAAIAELARERDRTCARPGCLYPARHSELDHEHEWQHGGVTSVENTDPECGRDHVVKTIGAYTVAHGSDRTYAWAGPVGHGYLRRPDGTIVTMPRRTVAELRELGRQSVRQRRAIDPAFVDGVLAEISAGTDVGGSWAPPGGLRAAPPWPGADGPSWAADDEPPF</sequence>
<feature type="compositionally biased region" description="Pro residues" evidence="1">
    <location>
        <begin position="364"/>
        <end position="375"/>
    </location>
</feature>
<keyword evidence="4" id="KW-1185">Reference proteome</keyword>
<evidence type="ECO:0000313" key="4">
    <source>
        <dbReference type="Proteomes" id="UP000661894"/>
    </source>
</evidence>
<gene>
    <name evidence="3" type="ORF">H9624_03340</name>
</gene>
<comment type="caution">
    <text evidence="3">The sequence shown here is derived from an EMBL/GenBank/DDBJ whole genome shotgun (WGS) entry which is preliminary data.</text>
</comment>
<evidence type="ECO:0000256" key="1">
    <source>
        <dbReference type="SAM" id="MobiDB-lite"/>
    </source>
</evidence>
<feature type="region of interest" description="Disordered" evidence="1">
    <location>
        <begin position="360"/>
        <end position="409"/>
    </location>
</feature>
<reference evidence="3 4" key="1">
    <citation type="submission" date="2020-08" db="EMBL/GenBank/DDBJ databases">
        <title>A Genomic Blueprint of the Chicken Gut Microbiome.</title>
        <authorList>
            <person name="Gilroy R."/>
            <person name="Ravi A."/>
            <person name="Getino M."/>
            <person name="Pursley I."/>
            <person name="Horton D.L."/>
            <person name="Alikhan N.-F."/>
            <person name="Baker D."/>
            <person name="Gharbi K."/>
            <person name="Hall N."/>
            <person name="Watson M."/>
            <person name="Adriaenssens E.M."/>
            <person name="Foster-Nyarko E."/>
            <person name="Jarju S."/>
            <person name="Secka A."/>
            <person name="Antonio M."/>
            <person name="Oren A."/>
            <person name="Chaudhuri R."/>
            <person name="La Ragione R.M."/>
            <person name="Hildebrand F."/>
            <person name="Pallen M.J."/>
        </authorList>
    </citation>
    <scope>NUCLEOTIDE SEQUENCE [LARGE SCALE GENOMIC DNA]</scope>
    <source>
        <strain evidence="3 4">Sa1BUA1</strain>
    </source>
</reference>
<evidence type="ECO:0000259" key="2">
    <source>
        <dbReference type="Pfam" id="PF02720"/>
    </source>
</evidence>
<protein>
    <submittedName>
        <fullName evidence="3">DUF222 domain-containing protein</fullName>
    </submittedName>
</protein>
<feature type="domain" description="DUF222" evidence="2">
    <location>
        <begin position="135"/>
        <end position="342"/>
    </location>
</feature>
<accession>A0ABR8YZ84</accession>
<dbReference type="InterPro" id="IPR003870">
    <property type="entry name" value="DUF222"/>
</dbReference>
<proteinExistence type="predicted"/>
<dbReference type="Proteomes" id="UP000661894">
    <property type="component" value="Unassembled WGS sequence"/>
</dbReference>
<organism evidence="3 4">
    <name type="scientific">Oceanitalea stevensii</name>
    <dbReference type="NCBI Taxonomy" id="2763072"/>
    <lineage>
        <taxon>Bacteria</taxon>
        <taxon>Bacillati</taxon>
        <taxon>Actinomycetota</taxon>
        <taxon>Actinomycetes</taxon>
        <taxon>Micrococcales</taxon>
        <taxon>Bogoriellaceae</taxon>
        <taxon>Georgenia</taxon>
    </lineage>
</organism>
<name>A0ABR8YZ84_9MICO</name>
<dbReference type="Pfam" id="PF02720">
    <property type="entry name" value="DUF222"/>
    <property type="match status" value="1"/>
</dbReference>
<dbReference type="CDD" id="cd00085">
    <property type="entry name" value="HNHc"/>
    <property type="match status" value="1"/>
</dbReference>